<protein>
    <submittedName>
        <fullName evidence="2">Uncharacterized protein</fullName>
    </submittedName>
</protein>
<dbReference type="PaxDb" id="1435377-SUSAZ_08330"/>
<dbReference type="OrthoDB" id="41202at2157"/>
<proteinExistence type="predicted"/>
<accession>A0A0U3H7C4</accession>
<dbReference type="AlphaFoldDB" id="A0A0U3H7C4"/>
<reference evidence="3 4" key="1">
    <citation type="submission" date="2015-12" db="EMBL/GenBank/DDBJ databases">
        <title>A stable core within a dynamic pangenome in Sulfolobus acidocaldarius.</title>
        <authorList>
            <person name="Anderson R."/>
            <person name="Kouris A."/>
            <person name="Seward C."/>
            <person name="Campbell K."/>
            <person name="Whitaker R."/>
        </authorList>
    </citation>
    <scope>NUCLEOTIDE SEQUENCE [LARGE SCALE GENOMIC DNA]</scope>
    <source>
        <strain evidence="1 4">GG12-C01-09</strain>
        <strain evidence="2 3">NG05B_CO5_07</strain>
    </source>
</reference>
<dbReference type="Proteomes" id="UP000060043">
    <property type="component" value="Chromosome"/>
</dbReference>
<evidence type="ECO:0000313" key="3">
    <source>
        <dbReference type="Proteomes" id="UP000060043"/>
    </source>
</evidence>
<dbReference type="STRING" id="1435377.SUSAZ_08330"/>
<organism evidence="2 3">
    <name type="scientific">Sulfolobus acidocaldarius</name>
    <dbReference type="NCBI Taxonomy" id="2285"/>
    <lineage>
        <taxon>Archaea</taxon>
        <taxon>Thermoproteota</taxon>
        <taxon>Thermoprotei</taxon>
        <taxon>Sulfolobales</taxon>
        <taxon>Sulfolobaceae</taxon>
        <taxon>Sulfolobus</taxon>
    </lineage>
</organism>
<name>A0A0U3H7C4_9CREN</name>
<evidence type="ECO:0000313" key="1">
    <source>
        <dbReference type="EMBL" id="ALU30122.1"/>
    </source>
</evidence>
<dbReference type="Proteomes" id="UP000065473">
    <property type="component" value="Chromosome"/>
</dbReference>
<sequence length="94" mass="11219">MKSYIPILSNETRRAIYSEVLKYLPPVRVKEIVGEHTKTYFWSSRAKISDETIEKLMQNLPPELKLRILDMIESEIKMVLEQIEDEKRRLRNQA</sequence>
<dbReference type="RefSeq" id="WP_011278559.1">
    <property type="nucleotide sequence ID" value="NZ_BHWZ01000004.1"/>
</dbReference>
<dbReference type="EMBL" id="CP013695">
    <property type="protein sequence ID" value="ALU30816.1"/>
    <property type="molecule type" value="Genomic_DNA"/>
</dbReference>
<evidence type="ECO:0000313" key="2">
    <source>
        <dbReference type="EMBL" id="ALU30816.1"/>
    </source>
</evidence>
<gene>
    <name evidence="1" type="ORF">ATY89_09375</name>
    <name evidence="2" type="ORF">ATZ20_00785</name>
</gene>
<evidence type="ECO:0000313" key="4">
    <source>
        <dbReference type="Proteomes" id="UP000065473"/>
    </source>
</evidence>
<dbReference type="GeneID" id="14552244"/>
<dbReference type="EMBL" id="CP013694">
    <property type="protein sequence ID" value="ALU30122.1"/>
    <property type="molecule type" value="Genomic_DNA"/>
</dbReference>